<gene>
    <name evidence="2" type="ORF">IAC61_03480</name>
</gene>
<dbReference type="EMBL" id="JADINA010000022">
    <property type="protein sequence ID" value="MBO8426364.1"/>
    <property type="molecule type" value="Genomic_DNA"/>
</dbReference>
<dbReference type="AlphaFoldDB" id="A0A9D9GVQ7"/>
<proteinExistence type="predicted"/>
<feature type="signal peptide" evidence="1">
    <location>
        <begin position="1"/>
        <end position="26"/>
    </location>
</feature>
<comment type="caution">
    <text evidence="2">The sequence shown here is derived from an EMBL/GenBank/DDBJ whole genome shotgun (WGS) entry which is preliminary data.</text>
</comment>
<accession>A0A9D9GVQ7</accession>
<evidence type="ECO:0000313" key="3">
    <source>
        <dbReference type="Proteomes" id="UP000823634"/>
    </source>
</evidence>
<feature type="chain" id="PRO_5039720796" evidence="1">
    <location>
        <begin position="27"/>
        <end position="339"/>
    </location>
</feature>
<organism evidence="2 3">
    <name type="scientific">Candidatus Alloenteromonas pullistercoris</name>
    <dbReference type="NCBI Taxonomy" id="2840785"/>
    <lineage>
        <taxon>Bacteria</taxon>
        <taxon>Bacillati</taxon>
        <taxon>Bacillota</taxon>
        <taxon>Bacillota incertae sedis</taxon>
        <taxon>Candidatus Alloenteromonas</taxon>
    </lineage>
</organism>
<keyword evidence="1" id="KW-0732">Signal</keyword>
<evidence type="ECO:0000313" key="2">
    <source>
        <dbReference type="EMBL" id="MBO8426364.1"/>
    </source>
</evidence>
<reference evidence="2" key="1">
    <citation type="submission" date="2020-10" db="EMBL/GenBank/DDBJ databases">
        <authorList>
            <person name="Gilroy R."/>
        </authorList>
    </citation>
    <scope>NUCLEOTIDE SEQUENCE</scope>
    <source>
        <strain evidence="2">17113</strain>
    </source>
</reference>
<sequence>MSKSKTKSKHGVAIACALVAIGGAAAAISIAAPRIAEAAEEELEGPKVSVDLAELKASGQPEFLAVEALNAASPKELFAGTMATADIGSAVQETMEYSNDEASALVGKVGEGDWIYIGKRDGTVISYTTFASTEPFQDARVRLLVSESTAGYFSVSAIQALWTGKFLIATTANDGSTGNLTGGVAALRAGDSFTLDEPIRLSYVNEDEGIVARDCGFMVQYHSNLSPIYSGVSIADGALRFDVSAHSDLIWTERPSGIAAIALEMAGGFAYDSAILTFARPEGYGGDASVSVDFNEYVRFGGLDSIEVKVDCGSPLDYLAVSVEGMADLIGIEFEEANI</sequence>
<dbReference type="Proteomes" id="UP000823634">
    <property type="component" value="Unassembled WGS sequence"/>
</dbReference>
<reference evidence="2" key="2">
    <citation type="journal article" date="2021" name="PeerJ">
        <title>Extensive microbial diversity within the chicken gut microbiome revealed by metagenomics and culture.</title>
        <authorList>
            <person name="Gilroy R."/>
            <person name="Ravi A."/>
            <person name="Getino M."/>
            <person name="Pursley I."/>
            <person name="Horton D.L."/>
            <person name="Alikhan N.F."/>
            <person name="Baker D."/>
            <person name="Gharbi K."/>
            <person name="Hall N."/>
            <person name="Watson M."/>
            <person name="Adriaenssens E.M."/>
            <person name="Foster-Nyarko E."/>
            <person name="Jarju S."/>
            <person name="Secka A."/>
            <person name="Antonio M."/>
            <person name="Oren A."/>
            <person name="Chaudhuri R.R."/>
            <person name="La Ragione R."/>
            <person name="Hildebrand F."/>
            <person name="Pallen M.J."/>
        </authorList>
    </citation>
    <scope>NUCLEOTIDE SEQUENCE</scope>
    <source>
        <strain evidence="2">17113</strain>
    </source>
</reference>
<name>A0A9D9GVQ7_9FIRM</name>
<evidence type="ECO:0000256" key="1">
    <source>
        <dbReference type="SAM" id="SignalP"/>
    </source>
</evidence>
<protein>
    <submittedName>
        <fullName evidence="2">Uncharacterized protein</fullName>
    </submittedName>
</protein>